<dbReference type="Pfam" id="PF19608">
    <property type="entry name" value="DUF6113"/>
    <property type="match status" value="1"/>
</dbReference>
<feature type="transmembrane region" description="Helical" evidence="2">
    <location>
        <begin position="86"/>
        <end position="105"/>
    </location>
</feature>
<reference evidence="3" key="4">
    <citation type="submission" date="2023-12" db="EMBL/GenBank/DDBJ databases">
        <authorList>
            <person name="Sun Q."/>
            <person name="Inoue M."/>
        </authorList>
    </citation>
    <scope>NUCLEOTIDE SEQUENCE</scope>
    <source>
        <strain evidence="3">JCM 10667</strain>
    </source>
</reference>
<keyword evidence="6" id="KW-1185">Reference proteome</keyword>
<dbReference type="InterPro" id="IPR046095">
    <property type="entry name" value="DUF6113"/>
</dbReference>
<feature type="compositionally biased region" description="Basic and acidic residues" evidence="1">
    <location>
        <begin position="7"/>
        <end position="16"/>
    </location>
</feature>
<evidence type="ECO:0000313" key="4">
    <source>
        <dbReference type="EMBL" id="MBB4773340.1"/>
    </source>
</evidence>
<evidence type="ECO:0008006" key="7">
    <source>
        <dbReference type="Google" id="ProtNLM"/>
    </source>
</evidence>
<evidence type="ECO:0000313" key="5">
    <source>
        <dbReference type="Proteomes" id="UP000549343"/>
    </source>
</evidence>
<protein>
    <recommendedName>
        <fullName evidence="7">Integral membrane protein</fullName>
    </recommendedName>
</protein>
<feature type="transmembrane region" description="Helical" evidence="2">
    <location>
        <begin position="145"/>
        <end position="166"/>
    </location>
</feature>
<evidence type="ECO:0000256" key="1">
    <source>
        <dbReference type="SAM" id="MobiDB-lite"/>
    </source>
</evidence>
<keyword evidence="2" id="KW-1133">Transmembrane helix</keyword>
<feature type="transmembrane region" description="Helical" evidence="2">
    <location>
        <begin position="112"/>
        <end position="133"/>
    </location>
</feature>
<gene>
    <name evidence="4" type="ORF">F4557_001758</name>
    <name evidence="3" type="ORF">GCM10009546_35380</name>
</gene>
<evidence type="ECO:0000313" key="3">
    <source>
        <dbReference type="EMBL" id="GAA0569526.1"/>
    </source>
</evidence>
<evidence type="ECO:0000256" key="2">
    <source>
        <dbReference type="SAM" id="Phobius"/>
    </source>
</evidence>
<evidence type="ECO:0000313" key="6">
    <source>
        <dbReference type="Proteomes" id="UP001501427"/>
    </source>
</evidence>
<dbReference type="Proteomes" id="UP001501427">
    <property type="component" value="Unassembled WGS sequence"/>
</dbReference>
<keyword evidence="2" id="KW-0812">Transmembrane</keyword>
<dbReference type="EMBL" id="BAAAHD010000027">
    <property type="protein sequence ID" value="GAA0569526.1"/>
    <property type="molecule type" value="Genomic_DNA"/>
</dbReference>
<dbReference type="Proteomes" id="UP000549343">
    <property type="component" value="Unassembled WGS sequence"/>
</dbReference>
<accession>A0A7W7IAD0</accession>
<reference evidence="4 5" key="3">
    <citation type="submission" date="2020-08" db="EMBL/GenBank/DDBJ databases">
        <title>Sequencing the genomes of 1000 actinobacteria strains.</title>
        <authorList>
            <person name="Klenk H.-P."/>
        </authorList>
    </citation>
    <scope>NUCLEOTIDE SEQUENCE [LARGE SCALE GENOMIC DNA]</scope>
    <source>
        <strain evidence="4 5">DSM 44772</strain>
    </source>
</reference>
<feature type="region of interest" description="Disordered" evidence="1">
    <location>
        <begin position="1"/>
        <end position="48"/>
    </location>
</feature>
<dbReference type="RefSeq" id="WP_184881382.1">
    <property type="nucleotide sequence ID" value="NZ_BAAAHD010000027.1"/>
</dbReference>
<comment type="caution">
    <text evidence="4">The sequence shown here is derived from an EMBL/GenBank/DDBJ whole genome shotgun (WGS) entry which is preliminary data.</text>
</comment>
<name>A0A7W7IAD0_9ACTN</name>
<proteinExistence type="predicted"/>
<feature type="transmembrane region" description="Helical" evidence="2">
    <location>
        <begin position="54"/>
        <end position="74"/>
    </location>
</feature>
<sequence length="182" mass="18318">MDEDDETRVSLAKDGRPGALAGAHGAPFPEQGPAGGATALPAPERPDGETPLDAVVAGAAYAVLALLGALFGVFGSFVQNWTFGPVPVAAIALVVLVFCIVRLAGLGMGGRLGAAVPAVMWGVMAFVMSLRRAEGDLAVPGTTAGYVYIIGGMVAAVAGVMLVPAARPQGEWLLGRAARPRG</sequence>
<reference evidence="3" key="1">
    <citation type="journal article" date="2014" name="Int. J. Syst. Evol. Microbiol.">
        <title>Complete genome of a new Firmicutes species belonging to the dominant human colonic microbiota ('Ruminococcus bicirculans') reveals two chromosomes and a selective capacity to utilize plant glucans.</title>
        <authorList>
            <consortium name="NISC Comparative Sequencing Program"/>
            <person name="Wegmann U."/>
            <person name="Louis P."/>
            <person name="Goesmann A."/>
            <person name="Henrissat B."/>
            <person name="Duncan S.H."/>
            <person name="Flint H.J."/>
        </authorList>
    </citation>
    <scope>NUCLEOTIDE SEQUENCE</scope>
    <source>
        <strain evidence="3">JCM 10667</strain>
    </source>
</reference>
<organism evidence="4 5">
    <name type="scientific">Actinomadura livida</name>
    <dbReference type="NCBI Taxonomy" id="79909"/>
    <lineage>
        <taxon>Bacteria</taxon>
        <taxon>Bacillati</taxon>
        <taxon>Actinomycetota</taxon>
        <taxon>Actinomycetes</taxon>
        <taxon>Streptosporangiales</taxon>
        <taxon>Thermomonosporaceae</taxon>
        <taxon>Actinomadura</taxon>
    </lineage>
</organism>
<dbReference type="EMBL" id="JACHMV010000001">
    <property type="protein sequence ID" value="MBB4773340.1"/>
    <property type="molecule type" value="Genomic_DNA"/>
</dbReference>
<keyword evidence="2" id="KW-0472">Membrane</keyword>
<dbReference type="AlphaFoldDB" id="A0A7W7IAD0"/>
<reference evidence="6" key="2">
    <citation type="journal article" date="2019" name="Int. J. Syst. Evol. Microbiol.">
        <title>The Global Catalogue of Microorganisms (GCM) 10K type strain sequencing project: providing services to taxonomists for standard genome sequencing and annotation.</title>
        <authorList>
            <consortium name="The Broad Institute Genomics Platform"/>
            <consortium name="The Broad Institute Genome Sequencing Center for Infectious Disease"/>
            <person name="Wu L."/>
            <person name="Ma J."/>
        </authorList>
    </citation>
    <scope>NUCLEOTIDE SEQUENCE [LARGE SCALE GENOMIC DNA]</scope>
    <source>
        <strain evidence="6">JCM 10667</strain>
    </source>
</reference>